<gene>
    <name evidence="3" type="ORF">CQA63_07270</name>
</gene>
<feature type="domain" description="DUF306" evidence="2">
    <location>
        <begin position="26"/>
        <end position="121"/>
    </location>
</feature>
<dbReference type="Pfam" id="PF03724">
    <property type="entry name" value="META"/>
    <property type="match status" value="1"/>
</dbReference>
<protein>
    <submittedName>
        <fullName evidence="3">META domain-containing protein</fullName>
    </submittedName>
</protein>
<dbReference type="InterPro" id="IPR005184">
    <property type="entry name" value="DUF306_Meta_HslJ"/>
</dbReference>
<dbReference type="Gene3D" id="2.40.128.270">
    <property type="match status" value="1"/>
</dbReference>
<accession>A0A3D8I2X5</accession>
<dbReference type="PANTHER" id="PTHR35535:SF1">
    <property type="entry name" value="HEAT SHOCK PROTEIN HSLJ"/>
    <property type="match status" value="1"/>
</dbReference>
<evidence type="ECO:0000259" key="2">
    <source>
        <dbReference type="Pfam" id="PF03724"/>
    </source>
</evidence>
<dbReference type="AlphaFoldDB" id="A0A3D8I2X5"/>
<organism evidence="3 4">
    <name type="scientific">Helicobacter marmotae</name>
    <dbReference type="NCBI Taxonomy" id="152490"/>
    <lineage>
        <taxon>Bacteria</taxon>
        <taxon>Pseudomonadati</taxon>
        <taxon>Campylobacterota</taxon>
        <taxon>Epsilonproteobacteria</taxon>
        <taxon>Campylobacterales</taxon>
        <taxon>Helicobacteraceae</taxon>
        <taxon>Helicobacter</taxon>
    </lineage>
</organism>
<feature type="chain" id="PRO_5017829422" evidence="1">
    <location>
        <begin position="21"/>
        <end position="131"/>
    </location>
</feature>
<sequence>MRGKWLLGLALLLIACNAQNTPDILGNWVCIKLQGADKDFNVPPHEIFVYFESGNLSGNAGCNQFFAQYHLQGERLSISASGISRMLCDEQAMEREARFMELFSQGESEISIRGHELIIQKGLTYAVFIKG</sequence>
<dbReference type="RefSeq" id="WP_104700570.1">
    <property type="nucleotide sequence ID" value="NZ_FZPP01000038.1"/>
</dbReference>
<reference evidence="3 4" key="1">
    <citation type="submission" date="2018-04" db="EMBL/GenBank/DDBJ databases">
        <title>Novel Campyloabacter and Helicobacter Species and Strains.</title>
        <authorList>
            <person name="Mannion A.J."/>
            <person name="Shen Z."/>
            <person name="Fox J.G."/>
        </authorList>
    </citation>
    <scope>NUCLEOTIDE SEQUENCE [LARGE SCALE GENOMIC DNA]</scope>
    <source>
        <strain evidence="3 4">MIT 98-6070</strain>
    </source>
</reference>
<dbReference type="InterPro" id="IPR038670">
    <property type="entry name" value="HslJ-like_sf"/>
</dbReference>
<name>A0A3D8I2X5_9HELI</name>
<dbReference type="PANTHER" id="PTHR35535">
    <property type="entry name" value="HEAT SHOCK PROTEIN HSLJ"/>
    <property type="match status" value="1"/>
</dbReference>
<evidence type="ECO:0000313" key="4">
    <source>
        <dbReference type="Proteomes" id="UP000256599"/>
    </source>
</evidence>
<keyword evidence="1" id="KW-0732">Signal</keyword>
<evidence type="ECO:0000256" key="1">
    <source>
        <dbReference type="SAM" id="SignalP"/>
    </source>
</evidence>
<comment type="caution">
    <text evidence="3">The sequence shown here is derived from an EMBL/GenBank/DDBJ whole genome shotgun (WGS) entry which is preliminary data.</text>
</comment>
<evidence type="ECO:0000313" key="3">
    <source>
        <dbReference type="EMBL" id="RDU59326.1"/>
    </source>
</evidence>
<dbReference type="EMBL" id="NXLR01000014">
    <property type="protein sequence ID" value="RDU59326.1"/>
    <property type="molecule type" value="Genomic_DNA"/>
</dbReference>
<dbReference type="PROSITE" id="PS51257">
    <property type="entry name" value="PROKAR_LIPOPROTEIN"/>
    <property type="match status" value="1"/>
</dbReference>
<dbReference type="InterPro" id="IPR053147">
    <property type="entry name" value="Hsp_HslJ-like"/>
</dbReference>
<dbReference type="Proteomes" id="UP000256599">
    <property type="component" value="Unassembled WGS sequence"/>
</dbReference>
<dbReference type="OrthoDB" id="5348860at2"/>
<keyword evidence="4" id="KW-1185">Reference proteome</keyword>
<proteinExistence type="predicted"/>
<feature type="signal peptide" evidence="1">
    <location>
        <begin position="1"/>
        <end position="20"/>
    </location>
</feature>